<dbReference type="InterPro" id="IPR008792">
    <property type="entry name" value="PQQD"/>
</dbReference>
<gene>
    <name evidence="1" type="ORF">GCM10007043_13910</name>
</gene>
<name>A0A8J3FEM3_9BACI</name>
<reference evidence="1" key="2">
    <citation type="submission" date="2020-09" db="EMBL/GenBank/DDBJ databases">
        <authorList>
            <person name="Sun Q."/>
            <person name="Ohkuma M."/>
        </authorList>
    </citation>
    <scope>NUCLEOTIDE SEQUENCE</scope>
    <source>
        <strain evidence="1">JCM 14719</strain>
    </source>
</reference>
<keyword evidence="2" id="KW-1185">Reference proteome</keyword>
<dbReference type="InterPro" id="IPR041881">
    <property type="entry name" value="PqqD_sf"/>
</dbReference>
<evidence type="ECO:0008006" key="3">
    <source>
        <dbReference type="Google" id="ProtNLM"/>
    </source>
</evidence>
<dbReference type="Proteomes" id="UP000637720">
    <property type="component" value="Unassembled WGS sequence"/>
</dbReference>
<dbReference type="EMBL" id="BMOF01000025">
    <property type="protein sequence ID" value="GGK01061.1"/>
    <property type="molecule type" value="Genomic_DNA"/>
</dbReference>
<dbReference type="AlphaFoldDB" id="A0A8J3FEM3"/>
<accession>A0A8J3FEM3</accession>
<dbReference type="RefSeq" id="WP_188817326.1">
    <property type="nucleotide sequence ID" value="NZ_BMOF01000025.1"/>
</dbReference>
<protein>
    <recommendedName>
        <fullName evidence="3">Pyrroloquinoline quinone biosynthesis peptide chaperone PqqD</fullName>
    </recommendedName>
</protein>
<dbReference type="Pfam" id="PF05402">
    <property type="entry name" value="PqqD"/>
    <property type="match status" value="1"/>
</dbReference>
<evidence type="ECO:0000313" key="1">
    <source>
        <dbReference type="EMBL" id="GGK01061.1"/>
    </source>
</evidence>
<proteinExistence type="predicted"/>
<sequence length="132" mass="14971">MAFRWRTRFGRKERRKGQNLLAMTPRLHEAVRLEAAEAPDTLTLVVPRTGWLERLSVRYLNQPAAIRVALDPLGSFVLARCDGRHTVADIAAALRERFGDDAEPLVPRLAKFLEIVEANGWLTWDAPQAKSR</sequence>
<organism evidence="1 2">
    <name type="scientific">Calditerricola satsumensis</name>
    <dbReference type="NCBI Taxonomy" id="373054"/>
    <lineage>
        <taxon>Bacteria</taxon>
        <taxon>Bacillati</taxon>
        <taxon>Bacillota</taxon>
        <taxon>Bacilli</taxon>
        <taxon>Bacillales</taxon>
        <taxon>Bacillaceae</taxon>
        <taxon>Calditerricola</taxon>
    </lineage>
</organism>
<dbReference type="Gene3D" id="1.10.10.1150">
    <property type="entry name" value="Coenzyme PQQ synthesis protein D (PqqD)"/>
    <property type="match status" value="1"/>
</dbReference>
<comment type="caution">
    <text evidence="1">The sequence shown here is derived from an EMBL/GenBank/DDBJ whole genome shotgun (WGS) entry which is preliminary data.</text>
</comment>
<reference evidence="1" key="1">
    <citation type="journal article" date="2014" name="Int. J. Syst. Evol. Microbiol.">
        <title>Complete genome sequence of Corynebacterium casei LMG S-19264T (=DSM 44701T), isolated from a smear-ripened cheese.</title>
        <authorList>
            <consortium name="US DOE Joint Genome Institute (JGI-PGF)"/>
            <person name="Walter F."/>
            <person name="Albersmeier A."/>
            <person name="Kalinowski J."/>
            <person name="Ruckert C."/>
        </authorList>
    </citation>
    <scope>NUCLEOTIDE SEQUENCE</scope>
    <source>
        <strain evidence="1">JCM 14719</strain>
    </source>
</reference>
<evidence type="ECO:0000313" key="2">
    <source>
        <dbReference type="Proteomes" id="UP000637720"/>
    </source>
</evidence>